<protein>
    <submittedName>
        <fullName evidence="2">Uncharacterized protein</fullName>
    </submittedName>
</protein>
<feature type="compositionally biased region" description="Polar residues" evidence="1">
    <location>
        <begin position="685"/>
        <end position="709"/>
    </location>
</feature>
<feature type="compositionally biased region" description="Acidic residues" evidence="1">
    <location>
        <begin position="585"/>
        <end position="596"/>
    </location>
</feature>
<feature type="compositionally biased region" description="Polar residues" evidence="1">
    <location>
        <begin position="59"/>
        <end position="70"/>
    </location>
</feature>
<feature type="compositionally biased region" description="Basic residues" evidence="1">
    <location>
        <begin position="1403"/>
        <end position="1414"/>
    </location>
</feature>
<accession>A0A854QQM8</accession>
<feature type="compositionally biased region" description="Low complexity" evidence="1">
    <location>
        <begin position="185"/>
        <end position="195"/>
    </location>
</feature>
<feature type="compositionally biased region" description="Acidic residues" evidence="1">
    <location>
        <begin position="937"/>
        <end position="946"/>
    </location>
</feature>
<comment type="caution">
    <text evidence="2">The sequence shown here is derived from an EMBL/GenBank/DDBJ whole genome shotgun (WGS) entry which is preliminary data.</text>
</comment>
<feature type="region of interest" description="Disordered" evidence="1">
    <location>
        <begin position="368"/>
        <end position="900"/>
    </location>
</feature>
<feature type="compositionally biased region" description="Low complexity" evidence="1">
    <location>
        <begin position="121"/>
        <end position="134"/>
    </location>
</feature>
<evidence type="ECO:0000313" key="3">
    <source>
        <dbReference type="Proteomes" id="UP000199727"/>
    </source>
</evidence>
<dbReference type="EMBL" id="AMKT01000010">
    <property type="protein sequence ID" value="OXG29047.1"/>
    <property type="molecule type" value="Genomic_DNA"/>
</dbReference>
<feature type="region of interest" description="Disordered" evidence="1">
    <location>
        <begin position="1"/>
        <end position="350"/>
    </location>
</feature>
<feature type="compositionally biased region" description="Acidic residues" evidence="1">
    <location>
        <begin position="671"/>
        <end position="682"/>
    </location>
</feature>
<feature type="compositionally biased region" description="Basic and acidic residues" evidence="1">
    <location>
        <begin position="651"/>
        <end position="670"/>
    </location>
</feature>
<proteinExistence type="predicted"/>
<feature type="compositionally biased region" description="Low complexity" evidence="1">
    <location>
        <begin position="313"/>
        <end position="327"/>
    </location>
</feature>
<reference evidence="2 3" key="1">
    <citation type="submission" date="2017-06" db="EMBL/GenBank/DDBJ databases">
        <title>Global population genomics of the pathogenic fungus Cryptococcus neoformans var. grubii.</title>
        <authorList>
            <person name="Cuomo C."/>
            <person name="Litvintseva A."/>
            <person name="Chen Y."/>
            <person name="Young S."/>
            <person name="Zeng Q."/>
            <person name="Chapman S."/>
            <person name="Gujja S."/>
            <person name="Saif S."/>
            <person name="Birren B."/>
        </authorList>
    </citation>
    <scope>NUCLEOTIDE SEQUENCE [LARGE SCALE GENOMIC DNA]</scope>
    <source>
        <strain evidence="2 3">Tu259-1</strain>
    </source>
</reference>
<dbReference type="OrthoDB" id="2575080at2759"/>
<feature type="compositionally biased region" description="Basic and acidic residues" evidence="1">
    <location>
        <begin position="223"/>
        <end position="234"/>
    </location>
</feature>
<feature type="compositionally biased region" description="Polar residues" evidence="1">
    <location>
        <begin position="1"/>
        <end position="12"/>
    </location>
</feature>
<feature type="compositionally biased region" description="Basic and acidic residues" evidence="1">
    <location>
        <begin position="137"/>
        <end position="153"/>
    </location>
</feature>
<feature type="compositionally biased region" description="Basic and acidic residues" evidence="1">
    <location>
        <begin position="433"/>
        <end position="454"/>
    </location>
</feature>
<feature type="compositionally biased region" description="Low complexity" evidence="1">
    <location>
        <begin position="277"/>
        <end position="303"/>
    </location>
</feature>
<feature type="compositionally biased region" description="Polar residues" evidence="1">
    <location>
        <begin position="368"/>
        <end position="384"/>
    </location>
</feature>
<evidence type="ECO:0000313" key="2">
    <source>
        <dbReference type="EMBL" id="OXG29047.1"/>
    </source>
</evidence>
<feature type="compositionally biased region" description="Low complexity" evidence="1">
    <location>
        <begin position="463"/>
        <end position="480"/>
    </location>
</feature>
<feature type="compositionally biased region" description="Polar residues" evidence="1">
    <location>
        <begin position="832"/>
        <end position="852"/>
    </location>
</feature>
<feature type="compositionally biased region" description="Basic and acidic residues" evidence="1">
    <location>
        <begin position="772"/>
        <end position="807"/>
    </location>
</feature>
<feature type="region of interest" description="Disordered" evidence="1">
    <location>
        <begin position="1403"/>
        <end position="1429"/>
    </location>
</feature>
<gene>
    <name evidence="2" type="ORF">C361_00701</name>
</gene>
<feature type="region of interest" description="Disordered" evidence="1">
    <location>
        <begin position="922"/>
        <end position="946"/>
    </location>
</feature>
<evidence type="ECO:0000256" key="1">
    <source>
        <dbReference type="SAM" id="MobiDB-lite"/>
    </source>
</evidence>
<dbReference type="Proteomes" id="UP000199727">
    <property type="component" value="Unassembled WGS sequence"/>
</dbReference>
<feature type="compositionally biased region" description="Basic and acidic residues" evidence="1">
    <location>
        <begin position="86"/>
        <end position="99"/>
    </location>
</feature>
<name>A0A854QQM8_CRYNE</name>
<feature type="compositionally biased region" description="Basic and acidic residues" evidence="1">
    <location>
        <begin position="855"/>
        <end position="900"/>
    </location>
</feature>
<feature type="compositionally biased region" description="Polar residues" evidence="1">
    <location>
        <begin position="571"/>
        <end position="584"/>
    </location>
</feature>
<feature type="compositionally biased region" description="Basic and acidic residues" evidence="1">
    <location>
        <begin position="597"/>
        <end position="609"/>
    </location>
</feature>
<feature type="compositionally biased region" description="Low complexity" evidence="1">
    <location>
        <begin position="14"/>
        <end position="31"/>
    </location>
</feature>
<feature type="compositionally biased region" description="Polar residues" evidence="1">
    <location>
        <begin position="174"/>
        <end position="184"/>
    </location>
</feature>
<feature type="compositionally biased region" description="Polar residues" evidence="1">
    <location>
        <begin position="196"/>
        <end position="208"/>
    </location>
</feature>
<sequence length="1429" mass="156540">MPAKPTDNNNADRPSPSSAFFSHFHSTAQSAGLHPLYPALGPARAKNADTRRKERLRRSPQSASTSTQGNKKPVFVDLTQEDDSSEEPKKPKNSERRELTTAGVIDLTLSSEDDKNDADSDSSSIVIISSTMSSRQARKEGQRKREIEEDKRKGLSQARLSSLFARPRDENVSRPGSGSSPIQNSTSSPLSFSSSQTLRESLKTTSLTPKAASQPATTASAIKDSKSKGKERAQPRPVTVVAGPSKNSPSIFKTAADTELYRSAPATIPSSTPVKAPSLPKLSSQPPSSEISPSPSTSNVSTPVLMTARCPIRRTATPSSSPSSASIEKAIPTPTREPVRAPVVSPKLPAKNHIDETVTCPLKASQMTASLAASTHSEPTSSRSGRARPLPGAYALPAIDTPIHEWPTFQGTSTSVKKRKKDVPEVPGMNKAFKREVSVEIPRLTKRESAKESEPPIEELGQGSVLSPLKKLGSPSLSLLNQAAKQRQVRKASPTKQPQGKGKGKQKQPITSLKNIASVLDLKSLTPEPHHQSEIISKPVINPKIVSSAEEQRYSIPDATPDGSLTPPPRETNSIPPSSPLTELSDSDDDVEPEITETDKDGDGEKRELSSSTLSELIASPLSVAKEAQSSPPSLLGSHVDVEVPTSNAAKAEKGQEFQGEEAKEGVKDDESGELDLDEWDNFEWTVSTSPRKGDSENTPFTNGMSSYLDTPATPSKRSPSKPSPSALTPSRLAQLLLSPSKRPTPQTPHSTQKRATPKESSPTNSAKKRKLQVDKYAKMLEEMRALEQAEKEEERRKEEEEKRKMDQLLGAADDVEEEGQGNVADMLQAIANRSPQKPSSTSSFQDVVQSRQKARNERQEAIRKRKEEKEQKRRGRKEKEKKEAAAKQAVQERKAADKHLQSIFKGIKAGDDLEEALKDIEEDEKVETEGGTYPTPDEEISDTDDEINTDDELGGADEEDEFGFGFDLDGDYDLDELAGRMRAKGMTIEDELLRDAKVKDDQGMDLAWEGFWESKKQARDKVERLPKLEIEGGDEIIQELRHSIEAEDVTGLISLLASGILLQIDSQYEMAIGEWLWQCALSSSHPQLFSVATEVFLQWNSSRETGMTATLSTQVLSLLFRAGARKNILSRLGLTNDLSPITTVRKRESICVVSCRLIETRINARASSTVDNTALQTIIPVLLLLFIDKSSSTAVRQHINEAISVILNHAARVNPVNYARIAAKQIVKGAEPYGDDVRAAMLKALGQMTHLTREVHKWVGMEYISPGTLARMDQLSEPLPAPAVPHLLAPIQSLHESLRPPPGVEIDWNAKNFFITFLYAAIADIKGLVDIHPIKMDSIKNVKELMMTHPVEDLRGLIRLCRDRISDQGDGSKKVTVKARLHQLLEITRLVLEATIQRKRSSKPLGKGLKKGKGGQSRLSFKRKESIE</sequence>
<feature type="compositionally biased region" description="Polar residues" evidence="1">
    <location>
        <begin position="742"/>
        <end position="766"/>
    </location>
</feature>
<organism evidence="2 3">
    <name type="scientific">Cryptococcus neoformans Tu259-1</name>
    <dbReference type="NCBI Taxonomy" id="1230072"/>
    <lineage>
        <taxon>Eukaryota</taxon>
        <taxon>Fungi</taxon>
        <taxon>Dikarya</taxon>
        <taxon>Basidiomycota</taxon>
        <taxon>Agaricomycotina</taxon>
        <taxon>Tremellomycetes</taxon>
        <taxon>Tremellales</taxon>
        <taxon>Cryptococcaceae</taxon>
        <taxon>Cryptococcus</taxon>
        <taxon>Cryptococcus neoformans species complex</taxon>
    </lineage>
</organism>